<comment type="caution">
    <text evidence="4">The sequence shown here is derived from an EMBL/GenBank/DDBJ whole genome shotgun (WGS) entry which is preliminary data.</text>
</comment>
<dbReference type="EMBL" id="JWIN03000008">
    <property type="protein sequence ID" value="KAB1275348.1"/>
    <property type="molecule type" value="Genomic_DNA"/>
</dbReference>
<evidence type="ECO:0000256" key="1">
    <source>
        <dbReference type="ARBA" id="ARBA00023054"/>
    </source>
</evidence>
<dbReference type="InterPro" id="IPR032755">
    <property type="entry name" value="TSNAXIP1_N"/>
</dbReference>
<sequence>NPAPRAAGEQAAMAEAREPECEKREDAVSRPPVAEIDRRVYLRWKHCETPGVKTLCNLTKLLNKLQKEHRDHVSLYTSGHLNPSKLYRPPETILCHWPNANRPREGKVSGAGKPSDRKIEQMKDALARFTLNTALGPNDAENTPLFKYLNPLTHGPHASEEDLVLKRASGKEGSPERPKREELRLPETEVLKHRVAKSSRQCVRSPPGEDQYQYISAHFAGITKADKYRKFLSFQKEVLAKQDLLKNDFTGSKAATCHERKLDRKLQNVCVCGPQEFNRLQVFGEVFEDICNSSLIFGDILKEIKVIETYFSQDEYEFYMVLLLKTQPTAHYKALLTHLEGLQRRTVKTADVNQAREELRALVTAIRAALDHNDTLRSELEQEHGLLQSAQSRAESSEKNVPGEEHLTPIEKVEKRRCEILNKWDEIQALEREMKATLVHTGISHITENKIKSLETETIKLETTNKVLKKKIQIIENHVRQTMGKSRLSAGEQQNLWEFIEEFVKLKETDGTSYMTEMTYENSQPPCT</sequence>
<keyword evidence="5" id="KW-1185">Reference proteome</keyword>
<feature type="region of interest" description="Disordered" evidence="2">
    <location>
        <begin position="97"/>
        <end position="116"/>
    </location>
</feature>
<feature type="compositionally biased region" description="Basic and acidic residues" evidence="2">
    <location>
        <begin position="395"/>
        <end position="404"/>
    </location>
</feature>
<proteinExistence type="predicted"/>
<gene>
    <name evidence="4" type="ORF">Cadr_000010607</name>
</gene>
<feature type="non-terminal residue" evidence="4">
    <location>
        <position position="1"/>
    </location>
</feature>
<feature type="compositionally biased region" description="Low complexity" evidence="2">
    <location>
        <begin position="1"/>
        <end position="14"/>
    </location>
</feature>
<feature type="domain" description="Translin-associated factor X-interacting protein 1 N-terminal" evidence="3">
    <location>
        <begin position="259"/>
        <end position="377"/>
    </location>
</feature>
<dbReference type="AlphaFoldDB" id="A0A5N4DVZ4"/>
<dbReference type="Proteomes" id="UP000299084">
    <property type="component" value="Unassembled WGS sequence"/>
</dbReference>
<keyword evidence="1" id="KW-0175">Coiled coil</keyword>
<accession>A0A5N4DVZ4</accession>
<dbReference type="Pfam" id="PF15739">
    <property type="entry name" value="TSNAXIP1_N"/>
    <property type="match status" value="1"/>
</dbReference>
<dbReference type="PANTHER" id="PTHR34916">
    <property type="entry name" value="GI:13385330"/>
    <property type="match status" value="1"/>
</dbReference>
<reference evidence="4 5" key="1">
    <citation type="journal article" date="2019" name="Mol. Ecol. Resour.">
        <title>Improving Illumina assemblies with Hi-C and long reads: an example with the North African dromedary.</title>
        <authorList>
            <person name="Elbers J.P."/>
            <person name="Rogers M.F."/>
            <person name="Perelman P.L."/>
            <person name="Proskuryakova A.A."/>
            <person name="Serdyukova N.A."/>
            <person name="Johnson W.E."/>
            <person name="Horin P."/>
            <person name="Corander J."/>
            <person name="Murphy D."/>
            <person name="Burger P.A."/>
        </authorList>
    </citation>
    <scope>NUCLEOTIDE SEQUENCE [LARGE SCALE GENOMIC DNA]</scope>
    <source>
        <strain evidence="4">Drom800</strain>
        <tissue evidence="4">Blood</tissue>
    </source>
</reference>
<feature type="region of interest" description="Disordered" evidence="2">
    <location>
        <begin position="1"/>
        <end position="29"/>
    </location>
</feature>
<evidence type="ECO:0000313" key="5">
    <source>
        <dbReference type="Proteomes" id="UP000299084"/>
    </source>
</evidence>
<protein>
    <recommendedName>
        <fullName evidence="3">Translin-associated factor X-interacting protein 1 N-terminal domain-containing protein</fullName>
    </recommendedName>
</protein>
<evidence type="ECO:0000256" key="2">
    <source>
        <dbReference type="SAM" id="MobiDB-lite"/>
    </source>
</evidence>
<dbReference type="PANTHER" id="PTHR34916:SF1">
    <property type="entry name" value="GI:13385330"/>
    <property type="match status" value="1"/>
</dbReference>
<evidence type="ECO:0000313" key="4">
    <source>
        <dbReference type="EMBL" id="KAB1275348.1"/>
    </source>
</evidence>
<feature type="compositionally biased region" description="Basic and acidic residues" evidence="2">
    <location>
        <begin position="15"/>
        <end position="28"/>
    </location>
</feature>
<organism evidence="4 5">
    <name type="scientific">Camelus dromedarius</name>
    <name type="common">Dromedary</name>
    <name type="synonym">Arabian camel</name>
    <dbReference type="NCBI Taxonomy" id="9838"/>
    <lineage>
        <taxon>Eukaryota</taxon>
        <taxon>Metazoa</taxon>
        <taxon>Chordata</taxon>
        <taxon>Craniata</taxon>
        <taxon>Vertebrata</taxon>
        <taxon>Euteleostomi</taxon>
        <taxon>Mammalia</taxon>
        <taxon>Eutheria</taxon>
        <taxon>Laurasiatheria</taxon>
        <taxon>Artiodactyla</taxon>
        <taxon>Tylopoda</taxon>
        <taxon>Camelidae</taxon>
        <taxon>Camelus</taxon>
    </lineage>
</organism>
<evidence type="ECO:0000259" key="3">
    <source>
        <dbReference type="Pfam" id="PF15739"/>
    </source>
</evidence>
<name>A0A5N4DVZ4_CAMDR</name>
<feature type="region of interest" description="Disordered" evidence="2">
    <location>
        <begin position="384"/>
        <end position="404"/>
    </location>
</feature>